<evidence type="ECO:0000256" key="10">
    <source>
        <dbReference type="ARBA" id="ARBA00023136"/>
    </source>
</evidence>
<evidence type="ECO:0000256" key="5">
    <source>
        <dbReference type="ARBA" id="ARBA00022826"/>
    </source>
</evidence>
<keyword evidence="4 12" id="KW-0812">Transmembrane</keyword>
<feature type="transmembrane region" description="Helical" evidence="12">
    <location>
        <begin position="61"/>
        <end position="80"/>
    </location>
</feature>
<evidence type="ECO:0000256" key="6">
    <source>
        <dbReference type="ARBA" id="ARBA00022882"/>
    </source>
</evidence>
<feature type="domain" description="Ion transport" evidence="13">
    <location>
        <begin position="26"/>
        <end position="237"/>
    </location>
</feature>
<evidence type="ECO:0000256" key="4">
    <source>
        <dbReference type="ARBA" id="ARBA00022692"/>
    </source>
</evidence>
<keyword evidence="6" id="KW-0851">Voltage-gated channel</keyword>
<dbReference type="SUPFAM" id="SSF81324">
    <property type="entry name" value="Voltage-gated potassium channels"/>
    <property type="match status" value="1"/>
</dbReference>
<dbReference type="GO" id="GO:0005249">
    <property type="term" value="F:voltage-gated potassium channel activity"/>
    <property type="evidence" value="ECO:0007669"/>
    <property type="project" value="InterPro"/>
</dbReference>
<sequence length="286" mass="31823">MDITKTEKARRKFHEIIYEADTLAGKLFDLLLIFLILVSIAAVMLESVESIQARYGAELEIVEWVITIFFTLEYIGRIIAVKRPWKYICSVQGILDLLATIPAYIDLVFPGLHFLISIRAVRLLRIFRILKMGQFVGASDQLVLALKKSRMKIIVFLFSVIVLCVILGTVMYIIEGAESGFTSIPVAVYWTIVTLTTVGFGDITPQTPFGQFVSMVIMVLGYGIIAVPTGLVTAEFMTKEGGTRNNTQVCPSCSADHHRDDARFCYHCGHSLDKYASDGLAPPSKN</sequence>
<dbReference type="Proteomes" id="UP000244193">
    <property type="component" value="Chromosome"/>
</dbReference>
<evidence type="ECO:0000256" key="11">
    <source>
        <dbReference type="ARBA" id="ARBA00023303"/>
    </source>
</evidence>
<organism evidence="14 15">
    <name type="scientific">Flavobacterium magnum</name>
    <dbReference type="NCBI Taxonomy" id="2162713"/>
    <lineage>
        <taxon>Bacteria</taxon>
        <taxon>Pseudomonadati</taxon>
        <taxon>Bacteroidota</taxon>
        <taxon>Flavobacteriia</taxon>
        <taxon>Flavobacteriales</taxon>
        <taxon>Flavobacteriaceae</taxon>
        <taxon>Flavobacterium</taxon>
    </lineage>
</organism>
<dbReference type="PRINTS" id="PR00169">
    <property type="entry name" value="KCHANNEL"/>
</dbReference>
<evidence type="ECO:0000256" key="2">
    <source>
        <dbReference type="ARBA" id="ARBA00022448"/>
    </source>
</evidence>
<evidence type="ECO:0000313" key="14">
    <source>
        <dbReference type="EMBL" id="AWA30328.1"/>
    </source>
</evidence>
<evidence type="ECO:0000259" key="13">
    <source>
        <dbReference type="Pfam" id="PF00520"/>
    </source>
</evidence>
<feature type="transmembrane region" description="Helical" evidence="12">
    <location>
        <begin position="151"/>
        <end position="174"/>
    </location>
</feature>
<protein>
    <submittedName>
        <fullName evidence="14">Ion transporter</fullName>
    </submittedName>
</protein>
<accession>A0A2S0RGG6</accession>
<dbReference type="InterPro" id="IPR005821">
    <property type="entry name" value="Ion_trans_dom"/>
</dbReference>
<evidence type="ECO:0000256" key="8">
    <source>
        <dbReference type="ARBA" id="ARBA00022989"/>
    </source>
</evidence>
<dbReference type="Gene3D" id="1.10.287.70">
    <property type="match status" value="1"/>
</dbReference>
<dbReference type="OrthoDB" id="9799090at2"/>
<keyword evidence="3" id="KW-0633">Potassium transport</keyword>
<feature type="transmembrane region" description="Helical" evidence="12">
    <location>
        <begin position="180"/>
        <end position="200"/>
    </location>
</feature>
<dbReference type="PANTHER" id="PTHR11537:SF254">
    <property type="entry name" value="POTASSIUM VOLTAGE-GATED CHANNEL PROTEIN SHAB"/>
    <property type="match status" value="1"/>
</dbReference>
<dbReference type="Gene3D" id="1.20.120.350">
    <property type="entry name" value="Voltage-gated potassium channels. Chain C"/>
    <property type="match status" value="1"/>
</dbReference>
<evidence type="ECO:0000256" key="3">
    <source>
        <dbReference type="ARBA" id="ARBA00022538"/>
    </source>
</evidence>
<comment type="subcellular location">
    <subcellularLocation>
        <location evidence="1">Membrane</location>
        <topology evidence="1">Multi-pass membrane protein</topology>
    </subcellularLocation>
</comment>
<feature type="transmembrane region" description="Helical" evidence="12">
    <location>
        <begin position="27"/>
        <end position="45"/>
    </location>
</feature>
<keyword evidence="11" id="KW-0407">Ion channel</keyword>
<keyword evidence="7" id="KW-0630">Potassium</keyword>
<evidence type="ECO:0000313" key="15">
    <source>
        <dbReference type="Proteomes" id="UP000244193"/>
    </source>
</evidence>
<name>A0A2S0RGG6_9FLAO</name>
<dbReference type="PANTHER" id="PTHR11537">
    <property type="entry name" value="VOLTAGE-GATED POTASSIUM CHANNEL"/>
    <property type="match status" value="1"/>
</dbReference>
<reference evidence="14 15" key="1">
    <citation type="submission" date="2018-04" db="EMBL/GenBank/DDBJ databases">
        <title>Genome sequencing of Flavobacterium sp. HYN0048.</title>
        <authorList>
            <person name="Yi H."/>
            <person name="Baek C."/>
        </authorList>
    </citation>
    <scope>NUCLEOTIDE SEQUENCE [LARGE SCALE GENOMIC DNA]</scope>
    <source>
        <strain evidence="14 15">HYN0048</strain>
    </source>
</reference>
<keyword evidence="9" id="KW-0406">Ion transport</keyword>
<keyword evidence="15" id="KW-1185">Reference proteome</keyword>
<proteinExistence type="predicted"/>
<feature type="transmembrane region" description="Helical" evidence="12">
    <location>
        <begin position="212"/>
        <end position="234"/>
    </location>
</feature>
<dbReference type="InterPro" id="IPR027359">
    <property type="entry name" value="Volt_channel_dom_sf"/>
</dbReference>
<keyword evidence="5" id="KW-0631">Potassium channel</keyword>
<gene>
    <name evidence="14" type="ORF">HYN48_09645</name>
</gene>
<dbReference type="Pfam" id="PF00520">
    <property type="entry name" value="Ion_trans"/>
    <property type="match status" value="1"/>
</dbReference>
<dbReference type="GO" id="GO:0008076">
    <property type="term" value="C:voltage-gated potassium channel complex"/>
    <property type="evidence" value="ECO:0007669"/>
    <property type="project" value="InterPro"/>
</dbReference>
<feature type="transmembrane region" description="Helical" evidence="12">
    <location>
        <begin position="87"/>
        <end position="105"/>
    </location>
</feature>
<dbReference type="GO" id="GO:0001508">
    <property type="term" value="P:action potential"/>
    <property type="evidence" value="ECO:0007669"/>
    <property type="project" value="TreeGrafter"/>
</dbReference>
<dbReference type="EMBL" id="CP028811">
    <property type="protein sequence ID" value="AWA30328.1"/>
    <property type="molecule type" value="Genomic_DNA"/>
</dbReference>
<dbReference type="RefSeq" id="WP_108371101.1">
    <property type="nucleotide sequence ID" value="NZ_CP028811.1"/>
</dbReference>
<evidence type="ECO:0000256" key="7">
    <source>
        <dbReference type="ARBA" id="ARBA00022958"/>
    </source>
</evidence>
<evidence type="ECO:0000256" key="9">
    <source>
        <dbReference type="ARBA" id="ARBA00023065"/>
    </source>
</evidence>
<dbReference type="AlphaFoldDB" id="A0A2S0RGG6"/>
<dbReference type="KEGG" id="fmg:HYN48_09645"/>
<keyword evidence="2" id="KW-0813">Transport</keyword>
<evidence type="ECO:0000256" key="12">
    <source>
        <dbReference type="SAM" id="Phobius"/>
    </source>
</evidence>
<keyword evidence="8 12" id="KW-1133">Transmembrane helix</keyword>
<dbReference type="InterPro" id="IPR028325">
    <property type="entry name" value="VG_K_chnl"/>
</dbReference>
<keyword evidence="10 12" id="KW-0472">Membrane</keyword>
<evidence type="ECO:0000256" key="1">
    <source>
        <dbReference type="ARBA" id="ARBA00004141"/>
    </source>
</evidence>